<name>A0A1Y3VRF6_9FIRM</name>
<dbReference type="SFLD" id="SFLDS00029">
    <property type="entry name" value="Radical_SAM"/>
    <property type="match status" value="1"/>
</dbReference>
<dbReference type="PROSITE" id="PS51918">
    <property type="entry name" value="RADICAL_SAM"/>
    <property type="match status" value="1"/>
</dbReference>
<dbReference type="EMBL" id="NFKM01000002">
    <property type="protein sequence ID" value="OUP61740.1"/>
    <property type="molecule type" value="Genomic_DNA"/>
</dbReference>
<evidence type="ECO:0000259" key="9">
    <source>
        <dbReference type="PROSITE" id="PS51918"/>
    </source>
</evidence>
<dbReference type="SMART" id="SM00347">
    <property type="entry name" value="HTH_MARR"/>
    <property type="match status" value="1"/>
</dbReference>
<dbReference type="InterPro" id="IPR036390">
    <property type="entry name" value="WH_DNA-bd_sf"/>
</dbReference>
<dbReference type="GO" id="GO:0046872">
    <property type="term" value="F:metal ion binding"/>
    <property type="evidence" value="ECO:0007669"/>
    <property type="project" value="UniProtKB-KW"/>
</dbReference>
<feature type="domain" description="HTH marR-type" evidence="8">
    <location>
        <begin position="4"/>
        <end position="136"/>
    </location>
</feature>
<reference evidence="11" key="2">
    <citation type="journal article" date="2018" name="BMC Genomics">
        <title>Whole genome sequencing and function prediction of 133 gut anaerobes isolated from chicken caecum in pure cultures.</title>
        <authorList>
            <person name="Medvecky M."/>
            <person name="Cejkova D."/>
            <person name="Polansky O."/>
            <person name="Karasova D."/>
            <person name="Kubasova T."/>
            <person name="Cizek A."/>
            <person name="Rychlik I."/>
        </authorList>
    </citation>
    <scope>NUCLEOTIDE SEQUENCE</scope>
    <source>
        <strain evidence="11">An178</strain>
    </source>
</reference>
<dbReference type="RefSeq" id="WP_087158181.1">
    <property type="nucleotide sequence ID" value="NZ_CALHAA010000033.1"/>
</dbReference>
<dbReference type="Proteomes" id="UP001220658">
    <property type="component" value="Unassembled WGS sequence"/>
</dbReference>
<evidence type="ECO:0000256" key="7">
    <source>
        <dbReference type="ARBA" id="ARBA00023163"/>
    </source>
</evidence>
<dbReference type="Pfam" id="PF04055">
    <property type="entry name" value="Radical_SAM"/>
    <property type="match status" value="1"/>
</dbReference>
<keyword evidence="4" id="KW-0411">Iron-sulfur</keyword>
<keyword evidence="1" id="KW-0949">S-adenosyl-L-methionine</keyword>
<dbReference type="NCBIfam" id="TIGR02495">
    <property type="entry name" value="NrdG2"/>
    <property type="match status" value="1"/>
</dbReference>
<dbReference type="CDD" id="cd01335">
    <property type="entry name" value="Radical_SAM"/>
    <property type="match status" value="1"/>
</dbReference>
<evidence type="ECO:0000256" key="3">
    <source>
        <dbReference type="ARBA" id="ARBA00023004"/>
    </source>
</evidence>
<dbReference type="PANTHER" id="PTHR42756:SF1">
    <property type="entry name" value="TRANSCRIPTIONAL REPRESSOR OF EMRAB OPERON"/>
    <property type="match status" value="1"/>
</dbReference>
<organism evidence="11 12">
    <name type="scientific">Faecalitalea cylindroides</name>
    <dbReference type="NCBI Taxonomy" id="39483"/>
    <lineage>
        <taxon>Bacteria</taxon>
        <taxon>Bacillati</taxon>
        <taxon>Bacillota</taxon>
        <taxon>Erysipelotrichia</taxon>
        <taxon>Erysipelotrichales</taxon>
        <taxon>Erysipelotrichaceae</taxon>
        <taxon>Faecalitalea</taxon>
    </lineage>
</organism>
<evidence type="ECO:0000256" key="6">
    <source>
        <dbReference type="ARBA" id="ARBA00023125"/>
    </source>
</evidence>
<dbReference type="InterPro" id="IPR036388">
    <property type="entry name" value="WH-like_DNA-bd_sf"/>
</dbReference>
<evidence type="ECO:0000259" key="8">
    <source>
        <dbReference type="PROSITE" id="PS50995"/>
    </source>
</evidence>
<reference evidence="12" key="1">
    <citation type="submission" date="2017-04" db="EMBL/GenBank/DDBJ databases">
        <title>Function of individual gut microbiota members based on whole genome sequencing of pure cultures obtained from chicken caecum.</title>
        <authorList>
            <person name="Medvecky M."/>
            <person name="Cejkova D."/>
            <person name="Polansky O."/>
            <person name="Karasova D."/>
            <person name="Kubasova T."/>
            <person name="Cizek A."/>
            <person name="Rychlik I."/>
        </authorList>
    </citation>
    <scope>NUCLEOTIDE SEQUENCE [LARGE SCALE GENOMIC DNA]</scope>
    <source>
        <strain evidence="12">An178</strain>
    </source>
</reference>
<dbReference type="Proteomes" id="UP000195447">
    <property type="component" value="Unassembled WGS sequence"/>
</dbReference>
<dbReference type="SFLD" id="SFLDG01094">
    <property type="entry name" value="Uncharacterised_Radical_SAM_Su"/>
    <property type="match status" value="1"/>
</dbReference>
<accession>A0A1Y3VRF6</accession>
<dbReference type="AlphaFoldDB" id="A0A1Y3VRF6"/>
<dbReference type="Pfam" id="PF12802">
    <property type="entry name" value="MarR_2"/>
    <property type="match status" value="1"/>
</dbReference>
<gene>
    <name evidence="11" type="ORF">B5F14_01925</name>
    <name evidence="10" type="ORF">POG00_06310</name>
</gene>
<keyword evidence="6" id="KW-0238">DNA-binding</keyword>
<evidence type="ECO:0000256" key="2">
    <source>
        <dbReference type="ARBA" id="ARBA00022723"/>
    </source>
</evidence>
<evidence type="ECO:0000313" key="11">
    <source>
        <dbReference type="EMBL" id="OUP61740.1"/>
    </source>
</evidence>
<reference evidence="10" key="3">
    <citation type="submission" date="2023-01" db="EMBL/GenBank/DDBJ databases">
        <title>Human gut microbiome strain richness.</title>
        <authorList>
            <person name="Chen-Liaw A."/>
        </authorList>
    </citation>
    <scope>NUCLEOTIDE SEQUENCE</scope>
    <source>
        <strain evidence="10">D55st1_G4_D55t1_190419</strain>
    </source>
</reference>
<dbReference type="PANTHER" id="PTHR42756">
    <property type="entry name" value="TRANSCRIPTIONAL REGULATOR, MARR"/>
    <property type="match status" value="1"/>
</dbReference>
<evidence type="ECO:0000256" key="5">
    <source>
        <dbReference type="ARBA" id="ARBA00023015"/>
    </source>
</evidence>
<dbReference type="GO" id="GO:0051536">
    <property type="term" value="F:iron-sulfur cluster binding"/>
    <property type="evidence" value="ECO:0007669"/>
    <property type="project" value="UniProtKB-KW"/>
</dbReference>
<comment type="caution">
    <text evidence="11">The sequence shown here is derived from an EMBL/GenBank/DDBJ whole genome shotgun (WGS) entry which is preliminary data.</text>
</comment>
<dbReference type="GO" id="GO:0003677">
    <property type="term" value="F:DNA binding"/>
    <property type="evidence" value="ECO:0007669"/>
    <property type="project" value="UniProtKB-KW"/>
</dbReference>
<dbReference type="Gene3D" id="3.20.20.70">
    <property type="entry name" value="Aldolase class I"/>
    <property type="match status" value="1"/>
</dbReference>
<dbReference type="InterPro" id="IPR012840">
    <property type="entry name" value="NrdG2"/>
</dbReference>
<evidence type="ECO:0000313" key="12">
    <source>
        <dbReference type="Proteomes" id="UP000195447"/>
    </source>
</evidence>
<keyword evidence="7" id="KW-0804">Transcription</keyword>
<evidence type="ECO:0000256" key="1">
    <source>
        <dbReference type="ARBA" id="ARBA00022691"/>
    </source>
</evidence>
<sequence>MARQNDLLMDISILYRSTQKYYDKKLANLSLTYAQLPILIAIYEEEGISMQKIALDGGYDKGTITKNVQKLVNLGYVIVQSSIKDKRAKELYTTDKTKEVMNQIYSIRRNWWKHIIQSIPSKKIEEFSYLYEDMAENAKVFADKDDEQVQFFDHQKVDLSFYTDKVSTVLSTAGCNFRCKHCTKRNLIFLNENRMELNLEDIKNFLEKRKDIYDAVCLKEPEPLMHEELAPFLRYVKKLGYLVKIQTNGSYPDRLKSWIDQKLIDFVSLDIKNAPSYYGETIGIPNFNTDIITKSIEILKKGQIDYDITITLIKELHDTNRLKEMAGWLKGVKQVTLMSNPSTMVENYHAFDQNEMNEALHIFKAFIPNIQIKGEAYVSGREA</sequence>
<keyword evidence="3" id="KW-0408">Iron</keyword>
<dbReference type="GO" id="GO:0003824">
    <property type="term" value="F:catalytic activity"/>
    <property type="evidence" value="ECO:0007669"/>
    <property type="project" value="InterPro"/>
</dbReference>
<evidence type="ECO:0000313" key="10">
    <source>
        <dbReference type="EMBL" id="MDC0828325.1"/>
    </source>
</evidence>
<dbReference type="GO" id="GO:0003700">
    <property type="term" value="F:DNA-binding transcription factor activity"/>
    <property type="evidence" value="ECO:0007669"/>
    <property type="project" value="InterPro"/>
</dbReference>
<dbReference type="EMBL" id="JAQNCK010000014">
    <property type="protein sequence ID" value="MDC0828325.1"/>
    <property type="molecule type" value="Genomic_DNA"/>
</dbReference>
<dbReference type="PROSITE" id="PS50995">
    <property type="entry name" value="HTH_MARR_2"/>
    <property type="match status" value="1"/>
</dbReference>
<dbReference type="SUPFAM" id="SSF102114">
    <property type="entry name" value="Radical SAM enzymes"/>
    <property type="match status" value="1"/>
</dbReference>
<dbReference type="SUPFAM" id="SSF46785">
    <property type="entry name" value="Winged helix' DNA-binding domain"/>
    <property type="match status" value="1"/>
</dbReference>
<dbReference type="InterPro" id="IPR007197">
    <property type="entry name" value="rSAM"/>
</dbReference>
<evidence type="ECO:0000256" key="4">
    <source>
        <dbReference type="ARBA" id="ARBA00023014"/>
    </source>
</evidence>
<dbReference type="Gene3D" id="1.10.10.10">
    <property type="entry name" value="Winged helix-like DNA-binding domain superfamily/Winged helix DNA-binding domain"/>
    <property type="match status" value="1"/>
</dbReference>
<proteinExistence type="predicted"/>
<feature type="domain" description="Radical SAM core" evidence="9">
    <location>
        <begin position="162"/>
        <end position="373"/>
    </location>
</feature>
<dbReference type="InterPro" id="IPR000835">
    <property type="entry name" value="HTH_MarR-typ"/>
</dbReference>
<dbReference type="InterPro" id="IPR013785">
    <property type="entry name" value="Aldolase_TIM"/>
</dbReference>
<protein>
    <submittedName>
        <fullName evidence="11">Anaerobic ribonucleoside-triphosphate reductase activating protein</fullName>
    </submittedName>
</protein>
<keyword evidence="5" id="KW-0805">Transcription regulation</keyword>
<keyword evidence="2" id="KW-0479">Metal-binding</keyword>
<dbReference type="InterPro" id="IPR058240">
    <property type="entry name" value="rSAM_sf"/>
</dbReference>
<keyword evidence="12" id="KW-1185">Reference proteome</keyword>